<evidence type="ECO:0000313" key="1">
    <source>
        <dbReference type="EMBL" id="KAH9788629.1"/>
    </source>
</evidence>
<reference evidence="2" key="1">
    <citation type="journal article" date="2023" name="Hortic. Res.">
        <title>A chromosome-level phased genome enabling allele-level studies in sweet orange: a case study on citrus Huanglongbing tolerance.</title>
        <authorList>
            <person name="Wu B."/>
            <person name="Yu Q."/>
            <person name="Deng Z."/>
            <person name="Duan Y."/>
            <person name="Luo F."/>
            <person name="Gmitter F. Jr."/>
        </authorList>
    </citation>
    <scope>NUCLEOTIDE SEQUENCE [LARGE SCALE GENOMIC DNA]</scope>
    <source>
        <strain evidence="2">cv. Valencia</strain>
    </source>
</reference>
<accession>A0ACB8MTC9</accession>
<comment type="caution">
    <text evidence="1">The sequence shown here is derived from an EMBL/GenBank/DDBJ whole genome shotgun (WGS) entry which is preliminary data.</text>
</comment>
<organism evidence="1 2">
    <name type="scientific">Citrus sinensis</name>
    <name type="common">Sweet orange</name>
    <name type="synonym">Citrus aurantium var. sinensis</name>
    <dbReference type="NCBI Taxonomy" id="2711"/>
    <lineage>
        <taxon>Eukaryota</taxon>
        <taxon>Viridiplantae</taxon>
        <taxon>Streptophyta</taxon>
        <taxon>Embryophyta</taxon>
        <taxon>Tracheophyta</taxon>
        <taxon>Spermatophyta</taxon>
        <taxon>Magnoliopsida</taxon>
        <taxon>eudicotyledons</taxon>
        <taxon>Gunneridae</taxon>
        <taxon>Pentapetalae</taxon>
        <taxon>rosids</taxon>
        <taxon>malvids</taxon>
        <taxon>Sapindales</taxon>
        <taxon>Rutaceae</taxon>
        <taxon>Aurantioideae</taxon>
        <taxon>Citrus</taxon>
    </lineage>
</organism>
<proteinExistence type="predicted"/>
<keyword evidence="2" id="KW-1185">Reference proteome</keyword>
<gene>
    <name evidence="1" type="ORF">KPL71_010948</name>
</gene>
<name>A0ACB8MTC9_CITSI</name>
<dbReference type="EMBL" id="CM039172">
    <property type="protein sequence ID" value="KAH9788629.1"/>
    <property type="molecule type" value="Genomic_DNA"/>
</dbReference>
<evidence type="ECO:0000313" key="2">
    <source>
        <dbReference type="Proteomes" id="UP000829398"/>
    </source>
</evidence>
<sequence length="161" mass="18085">MQNKIIPEASGSGQQIHTQSDDGYEKTMLCFIKEAGHREGTASQDQNVVEAPDTQPPPAKKDRHYRGVRRRQWGTYAAEIRDSNPKKKGARVWLGTYKTPEGAALAYDRAAFKMRGSKAKLNFPHLLESVCNDESSSSTERSRDQAEKELQRHVLNTDALI</sequence>
<protein>
    <submittedName>
        <fullName evidence="1">Ethylene-responsive transcription factor 13</fullName>
    </submittedName>
</protein>
<dbReference type="Proteomes" id="UP000829398">
    <property type="component" value="Chromosome 3"/>
</dbReference>